<evidence type="ECO:0000256" key="5">
    <source>
        <dbReference type="ARBA" id="ARBA00022679"/>
    </source>
</evidence>
<feature type="domain" description="Post-SET" evidence="26">
    <location>
        <begin position="3823"/>
        <end position="3839"/>
    </location>
</feature>
<evidence type="ECO:0000256" key="10">
    <source>
        <dbReference type="ARBA" id="ARBA00022833"/>
    </source>
</evidence>
<evidence type="ECO:0000259" key="24">
    <source>
        <dbReference type="PROSITE" id="PS50016"/>
    </source>
</evidence>
<dbReference type="InterPro" id="IPR003889">
    <property type="entry name" value="FYrich_C"/>
</dbReference>
<keyword evidence="11" id="KW-0832">Ubl conjugation</keyword>
<evidence type="ECO:0000256" key="9">
    <source>
        <dbReference type="ARBA" id="ARBA00022771"/>
    </source>
</evidence>
<keyword evidence="16" id="KW-0238">DNA-binding</keyword>
<evidence type="ECO:0000259" key="27">
    <source>
        <dbReference type="PROSITE" id="PS51058"/>
    </source>
</evidence>
<dbReference type="InterPro" id="IPR003616">
    <property type="entry name" value="Post-SET_dom"/>
</dbReference>
<name>A0A8C4XEG0_ERPCA</name>
<feature type="compositionally biased region" description="Low complexity" evidence="23">
    <location>
        <begin position="2370"/>
        <end position="2388"/>
    </location>
</feature>
<gene>
    <name evidence="29" type="primary">kmt2bb</name>
</gene>
<feature type="region of interest" description="Disordered" evidence="23">
    <location>
        <begin position="138"/>
        <end position="168"/>
    </location>
</feature>
<protein>
    <recommendedName>
        <fullName evidence="19">[histone H3]-lysine(4) N-methyltransferase</fullName>
        <ecNumber evidence="19">2.1.1.364</ecNumber>
    </recommendedName>
</protein>
<keyword evidence="3" id="KW-0597">Phosphoprotein</keyword>
<dbReference type="Pfam" id="PF05964">
    <property type="entry name" value="FYRN"/>
    <property type="match status" value="1"/>
</dbReference>
<keyword evidence="17" id="KW-0804">Transcription</keyword>
<dbReference type="SMART" id="SM00317">
    <property type="entry name" value="SET"/>
    <property type="match status" value="1"/>
</dbReference>
<evidence type="ECO:0000256" key="20">
    <source>
        <dbReference type="ARBA" id="ARBA00049353"/>
    </source>
</evidence>
<dbReference type="CDD" id="cd15593">
    <property type="entry name" value="PHD3_KMT2B"/>
    <property type="match status" value="1"/>
</dbReference>
<evidence type="ECO:0000256" key="23">
    <source>
        <dbReference type="SAM" id="MobiDB-lite"/>
    </source>
</evidence>
<feature type="domain" description="CXXC-type" evidence="27">
    <location>
        <begin position="1334"/>
        <end position="1382"/>
    </location>
</feature>
<keyword evidence="9 22" id="KW-0863">Zinc-finger</keyword>
<evidence type="ECO:0000256" key="12">
    <source>
        <dbReference type="ARBA" id="ARBA00022853"/>
    </source>
</evidence>
<sequence>MMAAVGCGSAASASVVGVGLAGMAVARGRFPGRPWGPRSRLRSEKRLQLGRSWSETGEASAAGSRPCHLGLAAFEDPSLVRLLGLAANRCRSRQAGYSSSGSEEGDDFPGFTLDDVAIGSPLRSAHRFRRSKMITVLPKGDSSSKHPFRKSVSEPEIQKTTVQSTKANNRQNISRIVKKTSISVAAPPPKRTVSSSMKKTRASLKEGASSLAQMRRKRGPARNLTRPRGKEVSKATSSTKNPNKSRRTGRPWGAVKLIPKGTNKKSTLNDKKPVKRLKVVGFKYVSKAKKLRGTQLSSAHVKLKVGRKPKQHTGKDKQPISLSKKSKACDGNASVVGRPRGARRFSQLGNKTEVSVKIKDLKKDRKRIPKASAVAPSFTEEDEKCSSNIQTASNKIYVKGKRKKLTDNKVIKEKIPGLKLRRVKKIATRLTSSSVEVSSESSSNKLLISGTQPAIGEFSTSSEAKASTFVWTLVKKRGRKPKVQQLDIEKQTIPEIPDEEQLADSERCVIENPIISHVKHKKKRGRQKSSLKQKEECKLDMGKDFQPNSEAVIETPVENVVPDNVPLLEGEKEELSIQNVSETLSSEAPLTATFSSKPARNVQVLKRKRGRQRKPKRIFHKKVQEPTSEIEKAVSPSPILQDVLPGPSLVENLSPQETTPKTRHSKKGRPRRHKYLRAPKLANSEEITPVRNNSEADSLEEQELVLSLPAPDIVEEQTEDIKLDMTSENDGGEEGKIEDGMQAETEKLSADTSTPVRKKLVRVLKAKYRRKAGHLAASISFLPVRSKGRPSLAKKVDRELAQQLLSQAEKGTVVEHPASRDLKRGKSRFLKNIRHFIMPVVSARSSRIIKTPKRFMDDDGMSVLPRKNSPKKALQLPLHSKFPLELTKDDDLAVPNEQSLPERDQEFVAGDNKTVDYCEDEADEAAVSQELTTLISKQPPSPTNSVSDVILPEKRRSLLREPSFKWSILGGTVSDVCSLTKGSKECVQQSKQLVTPHVPPDDTLSSLAVTPALLKNTVNFSKTEDKLKIYESLKKLTAKASKKVIKDVSQHDTFENSSLCFEMDSKDKELGSPEPSSVDDCIDTHSLNTEPEEKIELDTPEKEKLKIEDIDSPGVVRKVAIRLKSLNTELAQENGSSPIYSDDIGEVQDELPNADQIAESDRTEVEEKSSAHKIRLTGANKRMFHLLKRAKVQLIKIDQQKQLKCSQLLSGSGTVKISRKESRDKKKRKLLKMRKEVQDVSEQDENVLQPQPVTSGPRIKHVCRDAAVVLGQPRAVVPDDIPRLSALPLHERMEIAASPIIEDAASASEVESPPVSEQKATKIKKSSASQYYFPIGKRAVRCGKCKGCLHQDDCGKCINCLDKPKFGGKNTKRQCCVFKKCDKIEQRKLIRQGFKSGKVIPPKRRRASSVCYSSDEDTGSIVERQDSVEEAMTPDHPRSPSLRKQPRRCVKLRSYCDLLDSDDSELDLILSGSASTSPGRRRATAPRSTGDFVSLDEIPDESSDDGSRQRKSSAPKNLSCRRRPEKSQLDQTPPSVLAALVNGFSRREKEPPKPAHKIRVDFKEDSNIRNVWLMGGLSILTSIPITTQYVCLLCASKGQHEMIFCQVCCEPFHLFCLESHERPLDDNKENWCCQRCKFCHVCGRKNKHSKPLLECERCQNSYHPACLGPNYPKPSKRKKSWVCMTCIRCKSCGVTPGKSWDSEWNQEKNLCPDCCKLYDQGNYCPICFKCYEDNDYDSQMMQCSKCNHWVHAKCEELSDELYEILSNLPESVVYTCTPCSEGQPIKWKEMLTSTLNQGIKNVLLGLLTSRLSVHMLRCKECSLMAECNSVVDYSPVCDLQAVGRKFDRGEYTSLKSFHEDIVQIIRRRMDEEAKLPMDQRQTSVARSFYLKLLERFFSWFNSQDPKIWDPSSRKVPNGILPNAVLPPSAEHVYAQWREREDYGLSRTFSGSHDDLERKSLYGEKVLDTRNSKSKEMSLQARLEDGPDLSYSIDHDAVENRDNQRQCALCLKFGDDKPNDAGRLLYLGQNEWAHVNCAFWSAEVFEEENGSLMNVHMAVARGRLMRCERCYQPGATVGCCLSSCQSNYHFMCARSQNCVFQEDKKVYCQRHRELISGKTVSGMSFEVLRRICIDFDGISLKRKFLTGLEPEAINLKIGSLQVEKLGVLTELSMFQGKLLPVGYECSRWYWSTLDPKKRCKYTCRIMEVRPPTMEKTEVETPDQGDNLTIAHSPHPDIALETPAKTMEPPLPTEQQSDFLVPASKSETAAHVKITSYSQARKPVGGFFRPLPSPESTASKSHHILTVSDLEDPSLRRQKRLSPLSHHSVPRSRIASPTTSLHSGAVTLRTGSLHSKGVGLPLYVGDATDNSSLSPLSRSNSHSTSSKSPLGVVSNQMSTSGLPSNQHYHHCSWQSSSSPPSPEQNFGSLCLSPLGPGSQLPKPRTFDTSGQYEILHQNSSEVPHDFLDTPDLELVTSSETNSLLNQSSLVKEAQIAVDQDFPYAAFDDDSEIAVASVLSAAADLSEFDENLLNDDITLHCGAQIVVGEEVEHQPADIDNSSSSRKNQMILQSRAATEEWGNTSSDEDMDNYYSFVRTVTHGNLREEGEVDPSNTIAQLDGVDDGSESDVSVITTDGSQTMKTVTNSSTSQAPPAMILDSQGVSHTNGLTSGIQFTESFSGGIMSFPTGPMNVTCMSSKGNLNDVGVKDLFSEANIVPVTEAEVCNSSGVTVSSASPQIVSERSLSFSSGEDQQCKNNIDPDMLQLCSTEISVKESQLSGNCSTTVTELSKEVFLDPSSGHFVSVNDGSVVPFENLDSVRASQVDVSSESLNADLFSSPQLSVNTQTGQTPSTTVVSVELPQASNYQVQSSTPYFKPTLCSAVPSVVSSVLSQVNPGVSQVDALKTSFVSSACFPTESVSEKKKLLPSSAVDGPLIQTIASSTHHTTPIIARNVSANMTLIPSACSVSNATGRISLPQTGGLPVVSYSQVSLPVIPSSLPTATPTVTIVPSQVSSSPQIREGVCFQRKEPLLSQPIHPSTSPLLINGFSSGIPLSKEQATPRTCSMSINLATPRPTVEQPQVVTSALSGHTLLTVREIGGPNVDGTPHVLLVNKFGQVFIKNPVDNTFQLPPSNSPSLSLIGQIKSLLQNNTLASTIVAAGNLSTAGVSQPVQCSTICSATDRSISTPLHCLIPGQPPTARYISSSSNGNVSNTEVNAMLKVGTGKPQKPPPKPKKKKKHSTNKAEPLVSTVSQSIYSQNSMSSVFAQASTRLKSPLPGGILKPELPNWAICNLNMDPPVSTSITKGVASSDISSHGLASLDCRPLKAGYQLHNSSYLSSIKSVQMGPRIVQLNPPQIPEFRTPPALTRASNLPSLNTDIAKQLRLESVEKEDLATPVAQSRSQVRIKRVSSISDRIAVKKSRIESEITESSNSVEDVRRSINSSKSGRVRIKTPTVKGVLDLDKIQEQKVHDIGSTGQSWDHSSNRLTDTINEKGSDWQNVCRSAITTWNKYSGTASSSDEEYPDPVQDENTSVKDQPHLVFEIKSDDGFHVEADSIEVAWKAVTDRVQEARANARLKQLSFSGMTGMRMLGMLHDAVVFLVEQLFGANLCSRHKFHFHKQEQHEEELFINPSGCARAEVYVRKSTFDMFNFLASQHRQLPENLPYDEEEDEVPLKSTRRATSLELPMAMRFRHLEKTSKEAVGVYRSAIHGRGLFCKRNIDAGEMVIEYSGIVIRSVLTDKREKYYDSKGIGCYMFRIDDFDVVDATMHGNAARFINHSCEPNCYSRVINVEGQKHIVIFALRKIYRGEELTYDYKFPIEDANNKLHCNCGAKRCRRFLN</sequence>
<organism evidence="29 30">
    <name type="scientific">Erpetoichthys calabaricus</name>
    <name type="common">Rope fish</name>
    <name type="synonym">Calamoichthys calabaricus</name>
    <dbReference type="NCBI Taxonomy" id="27687"/>
    <lineage>
        <taxon>Eukaryota</taxon>
        <taxon>Metazoa</taxon>
        <taxon>Chordata</taxon>
        <taxon>Craniata</taxon>
        <taxon>Vertebrata</taxon>
        <taxon>Euteleostomi</taxon>
        <taxon>Actinopterygii</taxon>
        <taxon>Polypteriformes</taxon>
        <taxon>Polypteridae</taxon>
        <taxon>Erpetoichthys</taxon>
    </lineage>
</organism>
<keyword evidence="10" id="KW-0862">Zinc</keyword>
<feature type="compositionally biased region" description="Polar residues" evidence="23">
    <location>
        <begin position="2556"/>
        <end position="2581"/>
    </location>
</feature>
<evidence type="ECO:0000256" key="7">
    <source>
        <dbReference type="ARBA" id="ARBA00022723"/>
    </source>
</evidence>
<dbReference type="InterPro" id="IPR003888">
    <property type="entry name" value="FYrich_N"/>
</dbReference>
<feature type="region of interest" description="Disordered" evidence="23">
    <location>
        <begin position="3511"/>
        <end position="3532"/>
    </location>
</feature>
<evidence type="ECO:0000256" key="6">
    <source>
        <dbReference type="ARBA" id="ARBA00022691"/>
    </source>
</evidence>
<dbReference type="EC" id="2.1.1.364" evidence="19"/>
<dbReference type="InterPro" id="IPR011011">
    <property type="entry name" value="Znf_FYVE_PHD"/>
</dbReference>
<dbReference type="Pfam" id="PF00856">
    <property type="entry name" value="SET"/>
    <property type="match status" value="1"/>
</dbReference>
<reference evidence="29" key="1">
    <citation type="submission" date="2021-06" db="EMBL/GenBank/DDBJ databases">
        <authorList>
            <consortium name="Wellcome Sanger Institute Data Sharing"/>
        </authorList>
    </citation>
    <scope>NUCLEOTIDE SEQUENCE [LARGE SCALE GENOMIC DNA]</scope>
</reference>
<dbReference type="FunFam" id="3.30.40.10:FF:000089">
    <property type="entry name" value="Histone-lysine N-methyltransferase"/>
    <property type="match status" value="1"/>
</dbReference>
<evidence type="ECO:0000256" key="16">
    <source>
        <dbReference type="ARBA" id="ARBA00023125"/>
    </source>
</evidence>
<dbReference type="InterPro" id="IPR001965">
    <property type="entry name" value="Znf_PHD"/>
</dbReference>
<evidence type="ECO:0000256" key="15">
    <source>
        <dbReference type="ARBA" id="ARBA00023117"/>
    </source>
</evidence>
<feature type="region of interest" description="Disordered" evidence="23">
    <location>
        <begin position="593"/>
        <end position="699"/>
    </location>
</feature>
<feature type="compositionally biased region" description="Polar residues" evidence="23">
    <location>
        <begin position="2391"/>
        <end position="2404"/>
    </location>
</feature>
<dbReference type="InterPro" id="IPR013083">
    <property type="entry name" value="Znf_RING/FYVE/PHD"/>
</dbReference>
<feature type="compositionally biased region" description="Basic residues" evidence="23">
    <location>
        <begin position="1509"/>
        <end position="1524"/>
    </location>
</feature>
<feature type="region of interest" description="Disordered" evidence="23">
    <location>
        <begin position="1424"/>
        <end position="1445"/>
    </location>
</feature>
<evidence type="ECO:0000256" key="22">
    <source>
        <dbReference type="PROSITE-ProRule" id="PRU00509"/>
    </source>
</evidence>
<feature type="domain" description="PHD-type" evidence="24">
    <location>
        <begin position="1636"/>
        <end position="1689"/>
    </location>
</feature>
<feature type="region of interest" description="Disordered" evidence="23">
    <location>
        <begin position="2370"/>
        <end position="2444"/>
    </location>
</feature>
<keyword evidence="18" id="KW-0539">Nucleus</keyword>
<dbReference type="CDD" id="cd19170">
    <property type="entry name" value="SET_KMT2A_2B"/>
    <property type="match status" value="1"/>
</dbReference>
<feature type="region of interest" description="Disordered" evidence="23">
    <location>
        <begin position="3218"/>
        <end position="3246"/>
    </location>
</feature>
<evidence type="ECO:0000256" key="3">
    <source>
        <dbReference type="ARBA" id="ARBA00022553"/>
    </source>
</evidence>
<feature type="region of interest" description="Disordered" evidence="23">
    <location>
        <begin position="183"/>
        <end position="268"/>
    </location>
</feature>
<dbReference type="Gene3D" id="3.30.40.10">
    <property type="entry name" value="Zinc/RING finger domain, C3HC4 (zinc finger)"/>
    <property type="match status" value="3"/>
</dbReference>
<dbReference type="InterPro" id="IPR036427">
    <property type="entry name" value="Bromodomain-like_sf"/>
</dbReference>
<evidence type="ECO:0000256" key="1">
    <source>
        <dbReference type="ARBA" id="ARBA00004123"/>
    </source>
</evidence>
<evidence type="ECO:0000313" key="30">
    <source>
        <dbReference type="Proteomes" id="UP000694620"/>
    </source>
</evidence>
<proteinExistence type="predicted"/>
<feature type="compositionally biased region" description="Basic residues" evidence="23">
    <location>
        <begin position="605"/>
        <end position="621"/>
    </location>
</feature>
<dbReference type="SMART" id="SM00249">
    <property type="entry name" value="PHD"/>
    <property type="match status" value="4"/>
</dbReference>
<dbReference type="InterPro" id="IPR046341">
    <property type="entry name" value="SET_dom_sf"/>
</dbReference>
<dbReference type="CDD" id="cd15589">
    <property type="entry name" value="PHD1_KMT2B"/>
    <property type="match status" value="1"/>
</dbReference>
<dbReference type="Pfam" id="PF05965">
    <property type="entry name" value="FYRC"/>
    <property type="match status" value="1"/>
</dbReference>
<feature type="domain" description="PHD-type" evidence="28">
    <location>
        <begin position="2003"/>
        <end position="2111"/>
    </location>
</feature>
<dbReference type="GeneID" id="114667657"/>
<dbReference type="Ensembl" id="ENSECRT00000026492.1">
    <property type="protein sequence ID" value="ENSECRP00000025949.1"/>
    <property type="gene ID" value="ENSECRG00000017529.1"/>
</dbReference>
<evidence type="ECO:0000256" key="4">
    <source>
        <dbReference type="ARBA" id="ARBA00022603"/>
    </source>
</evidence>
<dbReference type="SUPFAM" id="SSF82199">
    <property type="entry name" value="SET domain"/>
    <property type="match status" value="1"/>
</dbReference>
<comment type="catalytic activity">
    <reaction evidence="20">
        <text>L-lysyl(4)-[histone H3] + S-adenosyl-L-methionine = N(6)-methyl-L-lysyl(4)-[histone H3] + S-adenosyl-L-homocysteine + H(+)</text>
        <dbReference type="Rhea" id="RHEA:60264"/>
        <dbReference type="Rhea" id="RHEA-COMP:15543"/>
        <dbReference type="Rhea" id="RHEA-COMP:15547"/>
        <dbReference type="ChEBI" id="CHEBI:15378"/>
        <dbReference type="ChEBI" id="CHEBI:29969"/>
        <dbReference type="ChEBI" id="CHEBI:57856"/>
        <dbReference type="ChEBI" id="CHEBI:59789"/>
        <dbReference type="ChEBI" id="CHEBI:61929"/>
        <dbReference type="EC" id="2.1.1.364"/>
    </reaction>
    <physiologicalReaction direction="left-to-right" evidence="20">
        <dbReference type="Rhea" id="RHEA:60265"/>
    </physiologicalReaction>
</comment>
<feature type="compositionally biased region" description="Basic residues" evidence="23">
    <location>
        <begin position="3229"/>
        <end position="3239"/>
    </location>
</feature>
<comment type="subcellular location">
    <subcellularLocation>
        <location evidence="1">Nucleus</location>
    </subcellularLocation>
</comment>
<dbReference type="PROSITE" id="PS51543">
    <property type="entry name" value="FYRC"/>
    <property type="match status" value="1"/>
</dbReference>
<dbReference type="GO" id="GO:0008270">
    <property type="term" value="F:zinc ion binding"/>
    <property type="evidence" value="ECO:0007669"/>
    <property type="project" value="UniProtKB-KW"/>
</dbReference>
<dbReference type="FunFam" id="3.30.40.10:FF:000071">
    <property type="entry name" value="Histone-lysine N-methyltransferase"/>
    <property type="match status" value="1"/>
</dbReference>
<evidence type="ECO:0000256" key="18">
    <source>
        <dbReference type="ARBA" id="ARBA00023242"/>
    </source>
</evidence>
<keyword evidence="7" id="KW-0479">Metal-binding</keyword>
<dbReference type="PROSITE" id="PS51058">
    <property type="entry name" value="ZF_CXXC"/>
    <property type="match status" value="1"/>
</dbReference>
<dbReference type="GO" id="GO:0032259">
    <property type="term" value="P:methylation"/>
    <property type="evidence" value="ECO:0007669"/>
    <property type="project" value="UniProtKB-KW"/>
</dbReference>
<feature type="region of interest" description="Disordered" evidence="23">
    <location>
        <begin position="2551"/>
        <end position="2581"/>
    </location>
</feature>
<evidence type="ECO:0000313" key="29">
    <source>
        <dbReference type="Ensembl" id="ENSECRP00000025949.1"/>
    </source>
</evidence>
<dbReference type="PANTHER" id="PTHR45838:SF3">
    <property type="entry name" value="HISTONE-LYSINE N-METHYLTRANSFERASE 2B"/>
    <property type="match status" value="1"/>
</dbReference>
<dbReference type="InterPro" id="IPR047219">
    <property type="entry name" value="KMT2A_2B_SET"/>
</dbReference>
<keyword evidence="6" id="KW-0949">S-adenosyl-L-methionine</keyword>
<feature type="compositionally biased region" description="Basic and acidic residues" evidence="23">
    <location>
        <begin position="1424"/>
        <end position="1438"/>
    </location>
</feature>
<dbReference type="SUPFAM" id="SSF57903">
    <property type="entry name" value="FYVE/PHD zinc finger"/>
    <property type="match status" value="3"/>
</dbReference>
<dbReference type="PROSITE" id="PS51542">
    <property type="entry name" value="FYRN"/>
    <property type="match status" value="1"/>
</dbReference>
<dbReference type="Pfam" id="PF00628">
    <property type="entry name" value="PHD"/>
    <property type="match status" value="2"/>
</dbReference>
<feature type="compositionally biased region" description="Polar residues" evidence="23">
    <location>
        <begin position="158"/>
        <end position="168"/>
    </location>
</feature>
<dbReference type="PANTHER" id="PTHR45838">
    <property type="entry name" value="HISTONE-LYSINE-N-METHYLTRANSFERASE 2 KMT2 FAMILY MEMBER"/>
    <property type="match status" value="1"/>
</dbReference>
<keyword evidence="13" id="KW-0007">Acetylation</keyword>
<evidence type="ECO:0000256" key="2">
    <source>
        <dbReference type="ARBA" id="ARBA00022499"/>
    </source>
</evidence>
<evidence type="ECO:0000256" key="11">
    <source>
        <dbReference type="ARBA" id="ARBA00022843"/>
    </source>
</evidence>
<feature type="compositionally biased region" description="Basic residues" evidence="23">
    <location>
        <begin position="661"/>
        <end position="677"/>
    </location>
</feature>
<dbReference type="RefSeq" id="XP_028678866.1">
    <property type="nucleotide sequence ID" value="XM_028823033.2"/>
</dbReference>
<dbReference type="Pfam" id="PF13771">
    <property type="entry name" value="zf-HC5HC2H"/>
    <property type="match status" value="1"/>
</dbReference>
<evidence type="ECO:0000259" key="26">
    <source>
        <dbReference type="PROSITE" id="PS50868"/>
    </source>
</evidence>
<dbReference type="OrthoDB" id="308383at2759"/>
<dbReference type="FunFam" id="2.170.270.10:FF:000004">
    <property type="entry name" value="Histone-lysine N-methyltransferase"/>
    <property type="match status" value="1"/>
</dbReference>
<keyword evidence="30" id="KW-1185">Reference proteome</keyword>
<dbReference type="Gene3D" id="3.30.160.360">
    <property type="match status" value="2"/>
</dbReference>
<evidence type="ECO:0000259" key="25">
    <source>
        <dbReference type="PROSITE" id="PS50280"/>
    </source>
</evidence>
<dbReference type="GO" id="GO:0003677">
    <property type="term" value="F:DNA binding"/>
    <property type="evidence" value="ECO:0007669"/>
    <property type="project" value="UniProtKB-KW"/>
</dbReference>
<dbReference type="Gene3D" id="2.170.270.10">
    <property type="entry name" value="SET domain"/>
    <property type="match status" value="1"/>
</dbReference>
<dbReference type="Pfam" id="PF02008">
    <property type="entry name" value="zf-CXXC"/>
    <property type="match status" value="1"/>
</dbReference>
<evidence type="ECO:0000256" key="14">
    <source>
        <dbReference type="ARBA" id="ARBA00023015"/>
    </source>
</evidence>
<keyword evidence="4" id="KW-0489">Methyltransferase</keyword>
<comment type="catalytic activity">
    <reaction evidence="21">
        <text>N(6)-methyl-L-lysyl(4)-[histone H3] + S-adenosyl-L-methionine = N(6),N(6)-dimethyl-L-lysyl(4)-[histone H3] + S-adenosyl-L-homocysteine + H(+)</text>
        <dbReference type="Rhea" id="RHEA:60268"/>
        <dbReference type="Rhea" id="RHEA-COMP:15540"/>
        <dbReference type="Rhea" id="RHEA-COMP:15543"/>
        <dbReference type="ChEBI" id="CHEBI:15378"/>
        <dbReference type="ChEBI" id="CHEBI:57856"/>
        <dbReference type="ChEBI" id="CHEBI:59789"/>
        <dbReference type="ChEBI" id="CHEBI:61929"/>
        <dbReference type="ChEBI" id="CHEBI:61976"/>
    </reaction>
    <physiologicalReaction direction="left-to-right" evidence="21">
        <dbReference type="Rhea" id="RHEA:60269"/>
    </physiologicalReaction>
</comment>
<evidence type="ECO:0000256" key="8">
    <source>
        <dbReference type="ARBA" id="ARBA00022737"/>
    </source>
</evidence>
<dbReference type="GeneTree" id="ENSGT00940000163756"/>
<dbReference type="InterPro" id="IPR001214">
    <property type="entry name" value="SET_dom"/>
</dbReference>
<evidence type="ECO:0000256" key="17">
    <source>
        <dbReference type="ARBA" id="ARBA00023163"/>
    </source>
</evidence>
<feature type="domain" description="PHD-type" evidence="24">
    <location>
        <begin position="1588"/>
        <end position="1639"/>
    </location>
</feature>
<reference evidence="29" key="3">
    <citation type="submission" date="2025-09" db="UniProtKB">
        <authorList>
            <consortium name="Ensembl"/>
        </authorList>
    </citation>
    <scope>IDENTIFICATION</scope>
</reference>
<evidence type="ECO:0000256" key="21">
    <source>
        <dbReference type="ARBA" id="ARBA00050089"/>
    </source>
</evidence>
<keyword evidence="12" id="KW-0156">Chromatin regulator</keyword>
<dbReference type="InterPro" id="IPR034732">
    <property type="entry name" value="EPHD"/>
</dbReference>
<keyword evidence="14" id="KW-0805">Transcription regulation</keyword>
<keyword evidence="5" id="KW-0808">Transferase</keyword>
<keyword evidence="15" id="KW-0103">Bromodomain</keyword>
<dbReference type="GO" id="GO:0035097">
    <property type="term" value="C:histone methyltransferase complex"/>
    <property type="evidence" value="ECO:0007669"/>
    <property type="project" value="TreeGrafter"/>
</dbReference>
<dbReference type="PROSITE" id="PS50868">
    <property type="entry name" value="POST_SET"/>
    <property type="match status" value="1"/>
</dbReference>
<evidence type="ECO:0000259" key="28">
    <source>
        <dbReference type="PROSITE" id="PS51805"/>
    </source>
</evidence>
<feature type="region of interest" description="Disordered" evidence="23">
    <location>
        <begin position="301"/>
        <end position="337"/>
    </location>
</feature>
<dbReference type="InterPro" id="IPR019787">
    <property type="entry name" value="Znf_PHD-finger"/>
</dbReference>
<feature type="domain" description="SET" evidence="25">
    <location>
        <begin position="3699"/>
        <end position="3815"/>
    </location>
</feature>
<dbReference type="GO" id="GO:0140945">
    <property type="term" value="F:histone H3K4 monomethyltransferase activity"/>
    <property type="evidence" value="ECO:0007669"/>
    <property type="project" value="UniProtKB-EC"/>
</dbReference>
<feature type="region of interest" description="Disordered" evidence="23">
    <location>
        <begin position="2288"/>
        <end position="2339"/>
    </location>
</feature>
<feature type="compositionally biased region" description="Basic residues" evidence="23">
    <location>
        <begin position="301"/>
        <end position="312"/>
    </location>
</feature>
<reference evidence="29" key="2">
    <citation type="submission" date="2025-08" db="UniProtKB">
        <authorList>
            <consortium name="Ensembl"/>
        </authorList>
    </citation>
    <scope>IDENTIFICATION</scope>
</reference>
<dbReference type="InterPro" id="IPR002857">
    <property type="entry name" value="Znf_CXXC"/>
</dbReference>
<dbReference type="Gene3D" id="1.20.920.10">
    <property type="entry name" value="Bromodomain-like"/>
    <property type="match status" value="1"/>
</dbReference>
<dbReference type="PROSITE" id="PS50280">
    <property type="entry name" value="SET"/>
    <property type="match status" value="1"/>
</dbReference>
<dbReference type="FunFam" id="3.30.40.10:FF:000002">
    <property type="entry name" value="Histone-lysine N-methyltransferase"/>
    <property type="match status" value="1"/>
</dbReference>
<dbReference type="GO" id="GO:0045893">
    <property type="term" value="P:positive regulation of DNA-templated transcription"/>
    <property type="evidence" value="ECO:0007669"/>
    <property type="project" value="TreeGrafter"/>
</dbReference>
<dbReference type="PROSITE" id="PS51805">
    <property type="entry name" value="EPHD"/>
    <property type="match status" value="1"/>
</dbReference>
<feature type="compositionally biased region" description="Acidic residues" evidence="23">
    <location>
        <begin position="3517"/>
        <end position="3526"/>
    </location>
</feature>
<keyword evidence="8" id="KW-0677">Repeat</keyword>
<dbReference type="SMART" id="SM00541">
    <property type="entry name" value="FYRN"/>
    <property type="match status" value="1"/>
</dbReference>
<dbReference type="PROSITE" id="PS50016">
    <property type="entry name" value="ZF_PHD_2"/>
    <property type="match status" value="3"/>
</dbReference>
<feature type="region of interest" description="Disordered" evidence="23">
    <location>
        <begin position="1470"/>
        <end position="1532"/>
    </location>
</feature>
<feature type="domain" description="PHD-type" evidence="24">
    <location>
        <begin position="1721"/>
        <end position="1782"/>
    </location>
</feature>
<evidence type="ECO:0000256" key="19">
    <source>
        <dbReference type="ARBA" id="ARBA00023620"/>
    </source>
</evidence>
<accession>A0A8C4XEG0</accession>
<dbReference type="Proteomes" id="UP000694620">
    <property type="component" value="Chromosome 17"/>
</dbReference>
<evidence type="ECO:0000256" key="13">
    <source>
        <dbReference type="ARBA" id="ARBA00022990"/>
    </source>
</evidence>
<keyword evidence="2" id="KW-1017">Isopeptide bond</keyword>
<dbReference type="SMART" id="SM00542">
    <property type="entry name" value="FYRC"/>
    <property type="match status" value="1"/>
</dbReference>